<organism evidence="1 2">
    <name type="scientific">Olpidium bornovanus</name>
    <dbReference type="NCBI Taxonomy" id="278681"/>
    <lineage>
        <taxon>Eukaryota</taxon>
        <taxon>Fungi</taxon>
        <taxon>Fungi incertae sedis</taxon>
        <taxon>Olpidiomycota</taxon>
        <taxon>Olpidiomycotina</taxon>
        <taxon>Olpidiomycetes</taxon>
        <taxon>Olpidiales</taxon>
        <taxon>Olpidiaceae</taxon>
        <taxon>Olpidium</taxon>
    </lineage>
</organism>
<keyword evidence="2" id="KW-1185">Reference proteome</keyword>
<dbReference type="EMBL" id="JAEFCI010001066">
    <property type="protein sequence ID" value="KAG5463155.1"/>
    <property type="molecule type" value="Genomic_DNA"/>
</dbReference>
<name>A0A8H8A1E6_9FUNG</name>
<accession>A0A8H8A1E6</accession>
<evidence type="ECO:0000313" key="2">
    <source>
        <dbReference type="Proteomes" id="UP000673691"/>
    </source>
</evidence>
<gene>
    <name evidence="1" type="ORF">BJ554DRAFT_1460</name>
</gene>
<dbReference type="Proteomes" id="UP000673691">
    <property type="component" value="Unassembled WGS sequence"/>
</dbReference>
<reference evidence="1 2" key="1">
    <citation type="journal article" name="Sci. Rep.">
        <title>Genome-scale phylogenetic analyses confirm Olpidium as the closest living zoosporic fungus to the non-flagellated, terrestrial fungi.</title>
        <authorList>
            <person name="Chang Y."/>
            <person name="Rochon D."/>
            <person name="Sekimoto S."/>
            <person name="Wang Y."/>
            <person name="Chovatia M."/>
            <person name="Sandor L."/>
            <person name="Salamov A."/>
            <person name="Grigoriev I.V."/>
            <person name="Stajich J.E."/>
            <person name="Spatafora J.W."/>
        </authorList>
    </citation>
    <scope>NUCLEOTIDE SEQUENCE [LARGE SCALE GENOMIC DNA]</scope>
    <source>
        <strain evidence="1">S191</strain>
    </source>
</reference>
<proteinExistence type="predicted"/>
<sequence length="243" mass="26705">MTTSVSHSSAKYRRRNLVESLMAGAIPYLGARKLRSRRAALSCAQDLAAWEKVCAFGRGRLLEEFHPCKLPRAYKDFLLVTNGLDVIWSVKLKARRVTPRVGRPLLLSTPLSGRVVPVGSMHIASIDSIVRLKLSSTGKAQDFRAAFVIDENKLIGTVAMVYREGAGGEKKKAAGGRGRGLVTYRFVTGNDRRPGLKNPAFFFGRRGTLPFYPTQRTSPSFGFRPRAGSGILYALRFPTTTAS</sequence>
<evidence type="ECO:0000313" key="1">
    <source>
        <dbReference type="EMBL" id="KAG5463155.1"/>
    </source>
</evidence>
<comment type="caution">
    <text evidence="1">The sequence shown here is derived from an EMBL/GenBank/DDBJ whole genome shotgun (WGS) entry which is preliminary data.</text>
</comment>
<dbReference type="AlphaFoldDB" id="A0A8H8A1E6"/>
<protein>
    <submittedName>
        <fullName evidence="1">Uncharacterized protein</fullName>
    </submittedName>
</protein>